<feature type="transmembrane region" description="Helical" evidence="6">
    <location>
        <begin position="298"/>
        <end position="319"/>
    </location>
</feature>
<proteinExistence type="predicted"/>
<reference evidence="8 10" key="1">
    <citation type="submission" date="2019-07" db="EMBL/GenBank/DDBJ databases">
        <title>Whole genome shotgun sequence of Halomonas pacifica NBRC 102220.</title>
        <authorList>
            <person name="Hosoyama A."/>
            <person name="Uohara A."/>
            <person name="Ohji S."/>
            <person name="Ichikawa N."/>
        </authorList>
    </citation>
    <scope>NUCLEOTIDE SEQUENCE [LARGE SCALE GENOMIC DNA]</scope>
    <source>
        <strain evidence="8 10">NBRC 102220</strain>
    </source>
</reference>
<dbReference type="Proteomes" id="UP000651738">
    <property type="component" value="Unassembled WGS sequence"/>
</dbReference>
<dbReference type="AlphaFoldDB" id="A0A510X958"/>
<evidence type="ECO:0000256" key="4">
    <source>
        <dbReference type="ARBA" id="ARBA00022989"/>
    </source>
</evidence>
<dbReference type="Gene3D" id="1.20.1250.20">
    <property type="entry name" value="MFS general substrate transporter like domains"/>
    <property type="match status" value="2"/>
</dbReference>
<organism evidence="8 10">
    <name type="scientific">Bisbaumannia pacifica</name>
    <dbReference type="NCBI Taxonomy" id="77098"/>
    <lineage>
        <taxon>Bacteria</taxon>
        <taxon>Pseudomonadati</taxon>
        <taxon>Pseudomonadota</taxon>
        <taxon>Gammaproteobacteria</taxon>
        <taxon>Oceanospirillales</taxon>
        <taxon>Halomonadaceae</taxon>
        <taxon>Bisbaumannia</taxon>
    </lineage>
</organism>
<evidence type="ECO:0000256" key="1">
    <source>
        <dbReference type="ARBA" id="ARBA00004651"/>
    </source>
</evidence>
<evidence type="ECO:0000313" key="11">
    <source>
        <dbReference type="Proteomes" id="UP000651738"/>
    </source>
</evidence>
<dbReference type="PANTHER" id="PTHR43124">
    <property type="entry name" value="PURINE EFFLUX PUMP PBUE"/>
    <property type="match status" value="1"/>
</dbReference>
<name>A0A510X958_9GAMM</name>
<dbReference type="Pfam" id="PF07690">
    <property type="entry name" value="MFS_1"/>
    <property type="match status" value="1"/>
</dbReference>
<evidence type="ECO:0000256" key="3">
    <source>
        <dbReference type="ARBA" id="ARBA00022692"/>
    </source>
</evidence>
<keyword evidence="4 6" id="KW-1133">Transmembrane helix</keyword>
<evidence type="ECO:0000313" key="10">
    <source>
        <dbReference type="Proteomes" id="UP000321275"/>
    </source>
</evidence>
<keyword evidence="10" id="KW-1185">Reference proteome</keyword>
<comment type="caution">
    <text evidence="8">The sequence shown here is derived from an EMBL/GenBank/DDBJ whole genome shotgun (WGS) entry which is preliminary data.</text>
</comment>
<dbReference type="OrthoDB" id="6813348at2"/>
<dbReference type="PROSITE" id="PS50850">
    <property type="entry name" value="MFS"/>
    <property type="match status" value="1"/>
</dbReference>
<feature type="transmembrane region" description="Helical" evidence="6">
    <location>
        <begin position="80"/>
        <end position="100"/>
    </location>
</feature>
<dbReference type="SUPFAM" id="SSF103473">
    <property type="entry name" value="MFS general substrate transporter"/>
    <property type="match status" value="1"/>
</dbReference>
<feature type="transmembrane region" description="Helical" evidence="6">
    <location>
        <begin position="247"/>
        <end position="268"/>
    </location>
</feature>
<dbReference type="EMBL" id="JAEDAF010000019">
    <property type="protein sequence ID" value="MBH8581669.1"/>
    <property type="molecule type" value="Genomic_DNA"/>
</dbReference>
<accession>A0A510X958</accession>
<dbReference type="Proteomes" id="UP000321275">
    <property type="component" value="Unassembled WGS sequence"/>
</dbReference>
<evidence type="ECO:0000259" key="7">
    <source>
        <dbReference type="PROSITE" id="PS50850"/>
    </source>
</evidence>
<evidence type="ECO:0000256" key="5">
    <source>
        <dbReference type="ARBA" id="ARBA00023136"/>
    </source>
</evidence>
<dbReference type="PANTHER" id="PTHR43124:SF10">
    <property type="entry name" value="PURINE EFFLUX PUMP PBUE"/>
    <property type="match status" value="1"/>
</dbReference>
<evidence type="ECO:0000256" key="6">
    <source>
        <dbReference type="SAM" id="Phobius"/>
    </source>
</evidence>
<feature type="transmembrane region" description="Helical" evidence="6">
    <location>
        <begin position="204"/>
        <end position="222"/>
    </location>
</feature>
<evidence type="ECO:0000313" key="9">
    <source>
        <dbReference type="EMBL" id="MBH8581669.1"/>
    </source>
</evidence>
<dbReference type="InterPro" id="IPR050189">
    <property type="entry name" value="MFS_Efflux_Transporters"/>
</dbReference>
<keyword evidence="5 6" id="KW-0472">Membrane</keyword>
<keyword evidence="2" id="KW-1003">Cell membrane</keyword>
<feature type="domain" description="Major facilitator superfamily (MFS) profile" evidence="7">
    <location>
        <begin position="10"/>
        <end position="388"/>
    </location>
</feature>
<reference evidence="9 11" key="2">
    <citation type="submission" date="2020-12" db="EMBL/GenBank/DDBJ databases">
        <title>Draft genome sequence of Halomonas pacifica strain CARE-V15.</title>
        <authorList>
            <person name="Vignesh N."/>
            <person name="Thabitha A."/>
            <person name="Saravanan R."/>
            <person name="Manigandan V."/>
        </authorList>
    </citation>
    <scope>NUCLEOTIDE SEQUENCE [LARGE SCALE GENOMIC DNA]</scope>
    <source>
        <strain evidence="9 11">CARE-V15</strain>
    </source>
</reference>
<sequence length="402" mass="41562">MKLLRDSLPESWSLVFSAFAAAYGVGLLALLALPFLISAIITDLGLNEAQAGYLMSAEFLLTMVASLIIAPLMGQAPRRTLALVGALVAILANLGSAMATEVTTLAILRCVAGAGAGLALACGNACVSSARDPDTIAGYMNVLFVALMIVVMLVFARTMASSGLSGLYFSLAATQAVMLLFMLKMPQRAAITQAMKQAALPNSKMLSAAAVCMMLATFLFSMRDTMGWAFVEQVGIRVGYDGESLGLLFSLQAFVGLAGPLLVALIGSRFGLSKPVIIGILLCGGSSLGYVLGEASIVMYTTGVMMIAFTYFYTLAYLTSLAASLDREGRVVAACGSFLTLGIAIGPAVSGTLIAIGGYALTGWAIAITVGLTLLAVSVPLAKARQRRQAEQLAAESAVTAS</sequence>
<feature type="transmembrane region" description="Helical" evidence="6">
    <location>
        <begin position="331"/>
        <end position="356"/>
    </location>
</feature>
<dbReference type="InterPro" id="IPR011701">
    <property type="entry name" value="MFS"/>
</dbReference>
<evidence type="ECO:0000256" key="2">
    <source>
        <dbReference type="ARBA" id="ARBA00022475"/>
    </source>
</evidence>
<feature type="transmembrane region" description="Helical" evidence="6">
    <location>
        <begin position="12"/>
        <end position="41"/>
    </location>
</feature>
<dbReference type="GO" id="GO:0005886">
    <property type="term" value="C:plasma membrane"/>
    <property type="evidence" value="ECO:0007669"/>
    <property type="project" value="UniProtKB-SubCell"/>
</dbReference>
<dbReference type="InterPro" id="IPR020846">
    <property type="entry name" value="MFS_dom"/>
</dbReference>
<dbReference type="InterPro" id="IPR036259">
    <property type="entry name" value="MFS_trans_sf"/>
</dbReference>
<feature type="transmembrane region" description="Helical" evidence="6">
    <location>
        <begin position="275"/>
        <end position="292"/>
    </location>
</feature>
<protein>
    <submittedName>
        <fullName evidence="8">MFS transporter</fullName>
    </submittedName>
</protein>
<comment type="subcellular location">
    <subcellularLocation>
        <location evidence="1">Cell membrane</location>
        <topology evidence="1">Multi-pass membrane protein</topology>
    </subcellularLocation>
</comment>
<keyword evidence="3 6" id="KW-0812">Transmembrane</keyword>
<dbReference type="RefSeq" id="WP_146802862.1">
    <property type="nucleotide sequence ID" value="NZ_BJUK01000017.1"/>
</dbReference>
<evidence type="ECO:0000313" key="8">
    <source>
        <dbReference type="EMBL" id="GEK47521.1"/>
    </source>
</evidence>
<gene>
    <name evidence="8" type="ORF">HPA02_18040</name>
    <name evidence="9" type="ORF">I7V36_16330</name>
</gene>
<feature type="transmembrane region" description="Helical" evidence="6">
    <location>
        <begin position="166"/>
        <end position="183"/>
    </location>
</feature>
<feature type="transmembrane region" description="Helical" evidence="6">
    <location>
        <begin position="106"/>
        <end position="127"/>
    </location>
</feature>
<feature type="transmembrane region" description="Helical" evidence="6">
    <location>
        <begin position="53"/>
        <end position="73"/>
    </location>
</feature>
<feature type="transmembrane region" description="Helical" evidence="6">
    <location>
        <begin position="362"/>
        <end position="382"/>
    </location>
</feature>
<dbReference type="EMBL" id="BJUK01000017">
    <property type="protein sequence ID" value="GEK47521.1"/>
    <property type="molecule type" value="Genomic_DNA"/>
</dbReference>
<feature type="transmembrane region" description="Helical" evidence="6">
    <location>
        <begin position="139"/>
        <end position="160"/>
    </location>
</feature>
<dbReference type="GO" id="GO:0022857">
    <property type="term" value="F:transmembrane transporter activity"/>
    <property type="evidence" value="ECO:0007669"/>
    <property type="project" value="InterPro"/>
</dbReference>